<accession>A0ACA9RPE6</accession>
<feature type="non-terminal residue" evidence="1">
    <location>
        <position position="1"/>
    </location>
</feature>
<evidence type="ECO:0000313" key="1">
    <source>
        <dbReference type="EMBL" id="CAG8801844.1"/>
    </source>
</evidence>
<proteinExistence type="predicted"/>
<reference evidence="1" key="1">
    <citation type="submission" date="2021-06" db="EMBL/GenBank/DDBJ databases">
        <authorList>
            <person name="Kallberg Y."/>
            <person name="Tangrot J."/>
            <person name="Rosling A."/>
        </authorList>
    </citation>
    <scope>NUCLEOTIDE SEQUENCE</scope>
    <source>
        <strain evidence="1">MA461A</strain>
    </source>
</reference>
<gene>
    <name evidence="1" type="ORF">RPERSI_LOCUS21193</name>
</gene>
<dbReference type="Proteomes" id="UP000789920">
    <property type="component" value="Unassembled WGS sequence"/>
</dbReference>
<keyword evidence="2" id="KW-1185">Reference proteome</keyword>
<organism evidence="1 2">
    <name type="scientific">Racocetra persica</name>
    <dbReference type="NCBI Taxonomy" id="160502"/>
    <lineage>
        <taxon>Eukaryota</taxon>
        <taxon>Fungi</taxon>
        <taxon>Fungi incertae sedis</taxon>
        <taxon>Mucoromycota</taxon>
        <taxon>Glomeromycotina</taxon>
        <taxon>Glomeromycetes</taxon>
        <taxon>Diversisporales</taxon>
        <taxon>Gigasporaceae</taxon>
        <taxon>Racocetra</taxon>
    </lineage>
</organism>
<dbReference type="EMBL" id="CAJVQC010061509">
    <property type="protein sequence ID" value="CAG8801844.1"/>
    <property type="molecule type" value="Genomic_DNA"/>
</dbReference>
<comment type="caution">
    <text evidence="1">The sequence shown here is derived from an EMBL/GenBank/DDBJ whole genome shotgun (WGS) entry which is preliminary data.</text>
</comment>
<evidence type="ECO:0000313" key="2">
    <source>
        <dbReference type="Proteomes" id="UP000789920"/>
    </source>
</evidence>
<sequence>AIFEPNIVEIVSTLVSESVENIGQIFGSLCHSYTGEPSKIQLLSDLYDEFVSSDTQPKADLVNQDALMNILLDKYEIVKIDEVAKCNLQALNPTLRLIQIPYWRKALYALSEKYPESQFLNFLIQ</sequence>
<name>A0ACA9RPE6_9GLOM</name>
<protein>
    <submittedName>
        <fullName evidence="1">34393_t:CDS:1</fullName>
    </submittedName>
</protein>
<feature type="non-terminal residue" evidence="1">
    <location>
        <position position="125"/>
    </location>
</feature>